<sequence>MYRYQSSGRSLTLTPESHRWADKVAYLNAQQLYSKNATESTPDPRLYNKSFFNSYIISHIISFIQKYVY</sequence>
<protein>
    <submittedName>
        <fullName evidence="1">Uncharacterized protein</fullName>
    </submittedName>
</protein>
<evidence type="ECO:0000313" key="1">
    <source>
        <dbReference type="EMBL" id="CAF1471846.1"/>
    </source>
</evidence>
<evidence type="ECO:0000313" key="2">
    <source>
        <dbReference type="Proteomes" id="UP000663852"/>
    </source>
</evidence>
<dbReference type="OrthoDB" id="10465427at2759"/>
<gene>
    <name evidence="1" type="ORF">EDS130_LOCUS40846</name>
</gene>
<organism evidence="1 2">
    <name type="scientific">Adineta ricciae</name>
    <name type="common">Rotifer</name>
    <dbReference type="NCBI Taxonomy" id="249248"/>
    <lineage>
        <taxon>Eukaryota</taxon>
        <taxon>Metazoa</taxon>
        <taxon>Spiralia</taxon>
        <taxon>Gnathifera</taxon>
        <taxon>Rotifera</taxon>
        <taxon>Eurotatoria</taxon>
        <taxon>Bdelloidea</taxon>
        <taxon>Adinetida</taxon>
        <taxon>Adinetidae</taxon>
        <taxon>Adineta</taxon>
    </lineage>
</organism>
<dbReference type="AlphaFoldDB" id="A0A815R2X9"/>
<dbReference type="Proteomes" id="UP000663852">
    <property type="component" value="Unassembled WGS sequence"/>
</dbReference>
<proteinExistence type="predicted"/>
<accession>A0A815R2X9</accession>
<name>A0A815R2X9_ADIRI</name>
<comment type="caution">
    <text evidence="1">The sequence shown here is derived from an EMBL/GenBank/DDBJ whole genome shotgun (WGS) entry which is preliminary data.</text>
</comment>
<reference evidence="1" key="1">
    <citation type="submission" date="2021-02" db="EMBL/GenBank/DDBJ databases">
        <authorList>
            <person name="Nowell W R."/>
        </authorList>
    </citation>
    <scope>NUCLEOTIDE SEQUENCE</scope>
</reference>
<dbReference type="EMBL" id="CAJNOJ010000510">
    <property type="protein sequence ID" value="CAF1471846.1"/>
    <property type="molecule type" value="Genomic_DNA"/>
</dbReference>